<feature type="transmembrane region" description="Helical" evidence="13">
    <location>
        <begin position="100"/>
        <end position="122"/>
    </location>
</feature>
<feature type="transmembrane region" description="Helical" evidence="13">
    <location>
        <begin position="203"/>
        <end position="227"/>
    </location>
</feature>
<dbReference type="OMA" id="YPIIMTH"/>
<evidence type="ECO:0000256" key="4">
    <source>
        <dbReference type="ARBA" id="ARBA00022692"/>
    </source>
</evidence>
<reference evidence="15" key="2">
    <citation type="submission" date="2025-08" db="UniProtKB">
        <authorList>
            <consortium name="Ensembl"/>
        </authorList>
    </citation>
    <scope>IDENTIFICATION</scope>
    <source>
        <strain evidence="15">Isolate ISIS603380</strain>
    </source>
</reference>
<evidence type="ECO:0000313" key="16">
    <source>
        <dbReference type="Proteomes" id="UP000007646"/>
    </source>
</evidence>
<reference evidence="15" key="3">
    <citation type="submission" date="2025-09" db="UniProtKB">
        <authorList>
            <consortium name="Ensembl"/>
        </authorList>
    </citation>
    <scope>IDENTIFICATION</scope>
    <source>
        <strain evidence="15">Isolate ISIS603380</strain>
    </source>
</reference>
<dbReference type="AlphaFoldDB" id="G3UA91"/>
<dbReference type="FunFam" id="1.20.1070.10:FF:000001">
    <property type="entry name" value="Olfactory receptor"/>
    <property type="match status" value="1"/>
</dbReference>
<feature type="transmembrane region" description="Helical" evidence="13">
    <location>
        <begin position="275"/>
        <end position="294"/>
    </location>
</feature>
<evidence type="ECO:0000256" key="1">
    <source>
        <dbReference type="ARBA" id="ARBA00004651"/>
    </source>
</evidence>
<keyword evidence="12" id="KW-0807">Transducer</keyword>
<keyword evidence="16" id="KW-1185">Reference proteome</keyword>
<dbReference type="Gene3D" id="1.20.1070.10">
    <property type="entry name" value="Rhodopsin 7-helix transmembrane proteins"/>
    <property type="match status" value="1"/>
</dbReference>
<evidence type="ECO:0000256" key="8">
    <source>
        <dbReference type="ARBA" id="ARBA00023136"/>
    </source>
</evidence>
<keyword evidence="8 13" id="KW-0472">Membrane</keyword>
<dbReference type="PRINTS" id="PR00237">
    <property type="entry name" value="GPCRRHODOPSN"/>
</dbReference>
<organism evidence="15 16">
    <name type="scientific">Loxodonta africana</name>
    <name type="common">African elephant</name>
    <dbReference type="NCBI Taxonomy" id="9785"/>
    <lineage>
        <taxon>Eukaryota</taxon>
        <taxon>Metazoa</taxon>
        <taxon>Chordata</taxon>
        <taxon>Craniata</taxon>
        <taxon>Vertebrata</taxon>
        <taxon>Euteleostomi</taxon>
        <taxon>Mammalia</taxon>
        <taxon>Eutheria</taxon>
        <taxon>Afrotheria</taxon>
        <taxon>Proboscidea</taxon>
        <taxon>Elephantidae</taxon>
        <taxon>Loxodonta</taxon>
    </lineage>
</organism>
<dbReference type="InParanoid" id="G3UA91"/>
<evidence type="ECO:0000256" key="2">
    <source>
        <dbReference type="ARBA" id="ARBA00022475"/>
    </source>
</evidence>
<accession>G3UA91</accession>
<keyword evidence="4 13" id="KW-0812">Transmembrane</keyword>
<dbReference type="Ensembl" id="ENSLAFT00000036451.1">
    <property type="protein sequence ID" value="ENSLAFP00000024749.1"/>
    <property type="gene ID" value="ENSLAFG00000030811.1"/>
</dbReference>
<evidence type="ECO:0000256" key="7">
    <source>
        <dbReference type="ARBA" id="ARBA00023040"/>
    </source>
</evidence>
<dbReference type="InterPro" id="IPR000276">
    <property type="entry name" value="GPCR_Rhodpsn"/>
</dbReference>
<evidence type="ECO:0000256" key="13">
    <source>
        <dbReference type="SAM" id="Phobius"/>
    </source>
</evidence>
<dbReference type="eggNOG" id="ENOG502QVH7">
    <property type="taxonomic scope" value="Eukaryota"/>
</dbReference>
<proteinExistence type="predicted"/>
<dbReference type="PRINTS" id="PR00245">
    <property type="entry name" value="OLFACTORYR"/>
</dbReference>
<evidence type="ECO:0000256" key="5">
    <source>
        <dbReference type="ARBA" id="ARBA00022725"/>
    </source>
</evidence>
<evidence type="ECO:0000256" key="12">
    <source>
        <dbReference type="ARBA" id="ARBA00023224"/>
    </source>
</evidence>
<evidence type="ECO:0000259" key="14">
    <source>
        <dbReference type="PROSITE" id="PS50262"/>
    </source>
</evidence>
<dbReference type="GO" id="GO:0005886">
    <property type="term" value="C:plasma membrane"/>
    <property type="evidence" value="ECO:0007669"/>
    <property type="project" value="UniProtKB-SubCell"/>
</dbReference>
<dbReference type="PANTHER" id="PTHR24242:SF192">
    <property type="entry name" value="OLFACTORY RECEPTOR"/>
    <property type="match status" value="1"/>
</dbReference>
<dbReference type="SUPFAM" id="SSF81321">
    <property type="entry name" value="Family A G protein-coupled receptor-like"/>
    <property type="match status" value="1"/>
</dbReference>
<dbReference type="Proteomes" id="UP000007646">
    <property type="component" value="Unassembled WGS sequence"/>
</dbReference>
<evidence type="ECO:0000313" key="15">
    <source>
        <dbReference type="Ensembl" id="ENSLAFP00000024749.1"/>
    </source>
</evidence>
<keyword evidence="7" id="KW-0297">G-protein coupled receptor</keyword>
<dbReference type="STRING" id="9785.ENSLAFP00000024749"/>
<dbReference type="PROSITE" id="PS50262">
    <property type="entry name" value="G_PROTEIN_RECEP_F1_2"/>
    <property type="match status" value="1"/>
</dbReference>
<gene>
    <name evidence="15" type="primary">LOC100656920</name>
</gene>
<dbReference type="PANTHER" id="PTHR24242">
    <property type="entry name" value="G-PROTEIN COUPLED RECEPTOR"/>
    <property type="match status" value="1"/>
</dbReference>
<dbReference type="InterPro" id="IPR000725">
    <property type="entry name" value="Olfact_rcpt"/>
</dbReference>
<dbReference type="GO" id="GO:0004984">
    <property type="term" value="F:olfactory receptor activity"/>
    <property type="evidence" value="ECO:0007669"/>
    <property type="project" value="InterPro"/>
</dbReference>
<dbReference type="Pfam" id="PF13853">
    <property type="entry name" value="7tm_4"/>
    <property type="match status" value="1"/>
</dbReference>
<name>G3UA91_LOXAF</name>
<keyword evidence="9" id="KW-1015">Disulfide bond</keyword>
<keyword evidence="11" id="KW-0325">Glycoprotein</keyword>
<evidence type="ECO:0000256" key="11">
    <source>
        <dbReference type="ARBA" id="ARBA00023180"/>
    </source>
</evidence>
<keyword evidence="3" id="KW-0716">Sensory transduction</keyword>
<keyword evidence="2" id="KW-1003">Cell membrane</keyword>
<keyword evidence="10" id="KW-0675">Receptor</keyword>
<feature type="transmembrane region" description="Helical" evidence="13">
    <location>
        <begin position="142"/>
        <end position="160"/>
    </location>
</feature>
<evidence type="ECO:0000256" key="9">
    <source>
        <dbReference type="ARBA" id="ARBA00023157"/>
    </source>
</evidence>
<evidence type="ECO:0000256" key="6">
    <source>
        <dbReference type="ARBA" id="ARBA00022989"/>
    </source>
</evidence>
<keyword evidence="6 13" id="KW-1133">Transmembrane helix</keyword>
<dbReference type="HOGENOM" id="CLU_012526_1_0_1"/>
<sequence>ILKTSNISGSVSEFILLGFPCRKEIQRLLFVLFSLIYLLTLMGNLSIICAVWSSRKLHKPMYILLANFSFLEICYVSSNVPKLLATIISQTKSISYAGCLLQFYFFFSMCAAECLFLSVMSFDRLLAIYRPLHYPTVMTHDLCAQLVVFCWAGGFLWLLTPLTLISQVPFCGPNTIDHFLCDLAPLLALSCAPVPGTTLTCGIISSLIIFLTFLYILGTYFCVLRVVLQVPSGSGRHKAFSTCTSHLAVVSLFYGSVMVMYVSPGSGDHPGMQKFVTLFYALATPFFNPLIYNFQNKDMKEALKNIPYVF</sequence>
<feature type="transmembrane region" description="Helical" evidence="13">
    <location>
        <begin position="28"/>
        <end position="52"/>
    </location>
</feature>
<reference evidence="15 16" key="1">
    <citation type="submission" date="2009-06" db="EMBL/GenBank/DDBJ databases">
        <title>The Genome Sequence of Loxodonta africana (African elephant).</title>
        <authorList>
            <person name="Di Palma F."/>
            <person name="Heiman D."/>
            <person name="Young S."/>
            <person name="Johnson J."/>
            <person name="Lander E.S."/>
            <person name="Lindblad-Toh K."/>
        </authorList>
    </citation>
    <scope>NUCLEOTIDE SEQUENCE [LARGE SCALE GENOMIC DNA]</scope>
    <source>
        <strain evidence="15 16">Isolate ISIS603380</strain>
    </source>
</reference>
<keyword evidence="5" id="KW-0552">Olfaction</keyword>
<dbReference type="InterPro" id="IPR050939">
    <property type="entry name" value="Olfactory_GPCR1"/>
</dbReference>
<evidence type="ECO:0000256" key="3">
    <source>
        <dbReference type="ARBA" id="ARBA00022606"/>
    </source>
</evidence>
<feature type="domain" description="G-protein coupled receptors family 1 profile" evidence="14">
    <location>
        <begin position="43"/>
        <end position="292"/>
    </location>
</feature>
<dbReference type="GeneTree" id="ENSGT00940000166034"/>
<comment type="subcellular location">
    <subcellularLocation>
        <location evidence="1">Cell membrane</location>
        <topology evidence="1">Multi-pass membrane protein</topology>
    </subcellularLocation>
</comment>
<dbReference type="InterPro" id="IPR017452">
    <property type="entry name" value="GPCR_Rhodpsn_7TM"/>
</dbReference>
<protein>
    <recommendedName>
        <fullName evidence="14">G-protein coupled receptors family 1 profile domain-containing protein</fullName>
    </recommendedName>
</protein>
<feature type="transmembrane region" description="Helical" evidence="13">
    <location>
        <begin position="239"/>
        <end position="263"/>
    </location>
</feature>
<evidence type="ECO:0000256" key="10">
    <source>
        <dbReference type="ARBA" id="ARBA00023170"/>
    </source>
</evidence>
<dbReference type="GO" id="GO:0004930">
    <property type="term" value="F:G protein-coupled receptor activity"/>
    <property type="evidence" value="ECO:0007669"/>
    <property type="project" value="UniProtKB-KW"/>
</dbReference>
<dbReference type="CDD" id="cd15913">
    <property type="entry name" value="7tmA_OR11G-like"/>
    <property type="match status" value="1"/>
</dbReference>